<sequence length="245" mass="27063">MSQDIELGPLLPSSASSSEETLYTRYGSTKVHRGYGVSRLPLRPSPSAGFAAGQNYQKIFEGHLGNAAADPNNPVGNWFYDQIYGKKDNEAQRLLEESYKDGSFVPTEELKPEHLKWNSATRSQYPQHWKSFKRQKLSSTTTEPTRGIVLPFSNNIGPGNSLQPARTRADSIAQGHDIHYKDAKKDSDVLSADREAISQFIHEVVYPENPISQLQAAVGAVGLGAKHGVESLSGKVFYGKYVFTF</sequence>
<protein>
    <submittedName>
        <fullName evidence="1">Structural protein</fullName>
    </submittedName>
</protein>
<dbReference type="EMBL" id="MW046565">
    <property type="protein sequence ID" value="QVW56817.1"/>
    <property type="molecule type" value="Genomic_DNA"/>
</dbReference>
<name>A0A8E7G1X8_9VIRU</name>
<evidence type="ECO:0000313" key="1">
    <source>
        <dbReference type="EMBL" id="QVW56817.1"/>
    </source>
</evidence>
<proteinExistence type="predicted"/>
<reference evidence="1" key="1">
    <citation type="submission" date="2020-09" db="EMBL/GenBank/DDBJ databases">
        <title>Parvovirus dark matter in the feces of wild birds.</title>
        <authorList>
            <person name="Dai Z."/>
            <person name="Yang S."/>
            <person name="Zhang W."/>
        </authorList>
    </citation>
    <scope>NUCLEOTIDE SEQUENCE</scope>
    <source>
        <strain evidence="1">Rob181par08</strain>
    </source>
</reference>
<organism evidence="1">
    <name type="scientific">Tarsiger cyanurus parvoviridae sp</name>
    <dbReference type="NCBI Taxonomy" id="2794540"/>
    <lineage>
        <taxon>Viruses</taxon>
        <taxon>Monodnaviria</taxon>
        <taxon>Shotokuvirae</taxon>
        <taxon>Cossaviricota</taxon>
        <taxon>Quintoviricetes</taxon>
        <taxon>Piccovirales</taxon>
        <taxon>Parvoviridae</taxon>
    </lineage>
</organism>
<accession>A0A8E7G1X8</accession>